<evidence type="ECO:0008006" key="3">
    <source>
        <dbReference type="Google" id="ProtNLM"/>
    </source>
</evidence>
<organism evidence="1 2">
    <name type="scientific">Bartonella japonica</name>
    <dbReference type="NCBI Taxonomy" id="357761"/>
    <lineage>
        <taxon>Bacteria</taxon>
        <taxon>Pseudomonadati</taxon>
        <taxon>Pseudomonadota</taxon>
        <taxon>Alphaproteobacteria</taxon>
        <taxon>Hyphomicrobiales</taxon>
        <taxon>Bartonellaceae</taxon>
        <taxon>Bartonella</taxon>
    </lineage>
</organism>
<proteinExistence type="predicted"/>
<sequence>MTNSNNTPLISLNANETALANQQEPAKKYEFTGETIEVGFKTLHRIRALRDFGDVKKGDLGGFIQGESNLSHDGNCWVGGKAKVYSNARVYDNAIVSGLCPCEQYCLYL</sequence>
<protein>
    <recommendedName>
        <fullName evidence="3">Phage related protein</fullName>
    </recommendedName>
</protein>
<evidence type="ECO:0000313" key="2">
    <source>
        <dbReference type="Proteomes" id="UP001549112"/>
    </source>
</evidence>
<evidence type="ECO:0000313" key="1">
    <source>
        <dbReference type="EMBL" id="MET3560920.1"/>
    </source>
</evidence>
<dbReference type="EMBL" id="JBEPLT010000056">
    <property type="protein sequence ID" value="MET3560920.1"/>
    <property type="molecule type" value="Genomic_DNA"/>
</dbReference>
<dbReference type="Proteomes" id="UP001549112">
    <property type="component" value="Unassembled WGS sequence"/>
</dbReference>
<accession>A0ABV2FQT0</accession>
<comment type="caution">
    <text evidence="1">The sequence shown here is derived from an EMBL/GenBank/DDBJ whole genome shotgun (WGS) entry which is preliminary data.</text>
</comment>
<gene>
    <name evidence="1" type="ORF">ABID39_001636</name>
</gene>
<name>A0ABV2FQT0_9HYPH</name>
<reference evidence="1 2" key="1">
    <citation type="submission" date="2024-06" db="EMBL/GenBank/DDBJ databases">
        <title>Genomic Encyclopedia of Type Strains, Phase IV (KMG-IV): sequencing the most valuable type-strain genomes for metagenomic binning, comparative biology and taxonomic classification.</title>
        <authorList>
            <person name="Goeker M."/>
        </authorList>
    </citation>
    <scope>NUCLEOTIDE SEQUENCE [LARGE SCALE GENOMIC DNA]</scope>
    <source>
        <strain evidence="1 2">DSM 23650</strain>
    </source>
</reference>
<keyword evidence="2" id="KW-1185">Reference proteome</keyword>